<proteinExistence type="predicted"/>
<dbReference type="Proteomes" id="UP000270094">
    <property type="component" value="Unassembled WGS sequence"/>
</dbReference>
<name>A0A3P7ITK0_STRVU</name>
<dbReference type="OrthoDB" id="5907059at2759"/>
<evidence type="ECO:0000313" key="2">
    <source>
        <dbReference type="Proteomes" id="UP000270094"/>
    </source>
</evidence>
<accession>A0A3P7ITK0</accession>
<dbReference type="EMBL" id="UYYB01096656">
    <property type="protein sequence ID" value="VDM76271.1"/>
    <property type="molecule type" value="Genomic_DNA"/>
</dbReference>
<dbReference type="AlphaFoldDB" id="A0A3P7ITK0"/>
<evidence type="ECO:0000313" key="1">
    <source>
        <dbReference type="EMBL" id="VDM76271.1"/>
    </source>
</evidence>
<protein>
    <submittedName>
        <fullName evidence="1">Uncharacterized protein</fullName>
    </submittedName>
</protein>
<gene>
    <name evidence="1" type="ORF">SVUK_LOCUS11269</name>
</gene>
<sequence>MVRHILRSTTFLPTEGGAYWTSRCRKLVKKICHRVEGRREVEYDGVRLEELLTICDWPTEEDPTKDYDLLLRGLKACGENASTPQKT</sequence>
<organism evidence="1 2">
    <name type="scientific">Strongylus vulgaris</name>
    <name type="common">Blood worm</name>
    <dbReference type="NCBI Taxonomy" id="40348"/>
    <lineage>
        <taxon>Eukaryota</taxon>
        <taxon>Metazoa</taxon>
        <taxon>Ecdysozoa</taxon>
        <taxon>Nematoda</taxon>
        <taxon>Chromadorea</taxon>
        <taxon>Rhabditida</taxon>
        <taxon>Rhabditina</taxon>
        <taxon>Rhabditomorpha</taxon>
        <taxon>Strongyloidea</taxon>
        <taxon>Strongylidae</taxon>
        <taxon>Strongylus</taxon>
    </lineage>
</organism>
<keyword evidence="2" id="KW-1185">Reference proteome</keyword>
<reference evidence="1 2" key="1">
    <citation type="submission" date="2018-11" db="EMBL/GenBank/DDBJ databases">
        <authorList>
            <consortium name="Pathogen Informatics"/>
        </authorList>
    </citation>
    <scope>NUCLEOTIDE SEQUENCE [LARGE SCALE GENOMIC DNA]</scope>
</reference>